<keyword evidence="5" id="KW-0560">Oxidoreductase</keyword>
<dbReference type="Pfam" id="PF00743">
    <property type="entry name" value="FMO-like"/>
    <property type="match status" value="1"/>
</dbReference>
<accession>A0A0N0NMR5</accession>
<reference evidence="7 8" key="1">
    <citation type="submission" date="2015-06" db="EMBL/GenBank/DDBJ databases">
        <title>Draft genome of the ant-associated black yeast Phialophora attae CBS 131958.</title>
        <authorList>
            <person name="Moreno L.F."/>
            <person name="Stielow B.J."/>
            <person name="de Hoog S."/>
            <person name="Vicente V.A."/>
            <person name="Weiss V.A."/>
            <person name="de Vries M."/>
            <person name="Cruz L.M."/>
            <person name="Souza E.M."/>
        </authorList>
    </citation>
    <scope>NUCLEOTIDE SEQUENCE [LARGE SCALE GENOMIC DNA]</scope>
    <source>
        <strain evidence="7 8">CBS 131958</strain>
    </source>
</reference>
<dbReference type="GO" id="GO:0050660">
    <property type="term" value="F:flavin adenine dinucleotide binding"/>
    <property type="evidence" value="ECO:0007669"/>
    <property type="project" value="InterPro"/>
</dbReference>
<feature type="compositionally biased region" description="Low complexity" evidence="6">
    <location>
        <begin position="805"/>
        <end position="824"/>
    </location>
</feature>
<evidence type="ECO:0000256" key="1">
    <source>
        <dbReference type="ARBA" id="ARBA00001974"/>
    </source>
</evidence>
<proteinExistence type="inferred from homology"/>
<evidence type="ECO:0000256" key="4">
    <source>
        <dbReference type="ARBA" id="ARBA00022827"/>
    </source>
</evidence>
<feature type="compositionally biased region" description="Polar residues" evidence="6">
    <location>
        <begin position="20"/>
        <end position="40"/>
    </location>
</feature>
<dbReference type="AlphaFoldDB" id="A0A0N0NMR5"/>
<dbReference type="PANTHER" id="PTHR42877:SF7">
    <property type="entry name" value="FLAVIN-BINDING MONOOXYGENASE-RELATED"/>
    <property type="match status" value="1"/>
</dbReference>
<dbReference type="Proteomes" id="UP000038010">
    <property type="component" value="Unassembled WGS sequence"/>
</dbReference>
<evidence type="ECO:0000256" key="6">
    <source>
        <dbReference type="SAM" id="MobiDB-lite"/>
    </source>
</evidence>
<evidence type="ECO:0000256" key="3">
    <source>
        <dbReference type="ARBA" id="ARBA00022630"/>
    </source>
</evidence>
<sequence>MAPSATASLEDGYGGLIPNDPTTDADQQNNANTRGEPNNPSEDDVPILEQLAGTRKRLRIAILGAGLSGLNFMKRAEERLKNIEIVCYEKNDDVGGTWYENRYPGCACDIPSVVYQFPWRQKPWTRYYSTAPEIWAYIKEVEQENKFIEKYIKLQHRTQAISWSDDTAQWMISLQDLRTGREFTDHADLLLDGTGVLNKWKWPTIPGLHSFKGQLLHSAQWNQNVSLEGKRVALIGAGSSAVQILPNIYPSASKIYHWIRNKIWITAGFAQSFAGPNGANFEYNEEQLELFRKDPDSYLTYCKMIEGELNQRFSFIVNGSPAQKEARKFSEGEMRELLKNRPDLVKNIMPTDFFVGCRRPTPGNGYLEALQGEKTQVFGNQLGFDTTYKPKVPFSVNGVDMQEKWRDYPHAPSYLSLALADVPNYFQFAGAYCPAAHGSFFPLIEGYSSYFIKVVEKMQVEGIRCVQPKGKVVDAFLRHADTFLKRTAWTGPCSSWFKGGDPNATPAIYPGSRLNFLRLLENPRWEDYEIEYDVPENMFAAIFGNGFHVCERDGSDITWYMGQPGKEVDKDWLKDPLPPSQWIREHHPSYVPKPRAPIARPKLIPWRLLYYRSRYRIERGLPITPWIPTVDEPVPPNYVVDPIPPEYVEYFLADYEDPSSLSSGSGYALSSRSGSTYDSFDSSLPQYSSELQQLIDAVRQRNPERFAELMRDDPEPEVSQSPSGPMFNFRSKHEEYPTQSSGSVSTPCPVDSPSSDGSRSPDPDDSYIRYQNFIRQMIATLKAAVTEGQEQEQEQEVEARNTQISLSPSSDTWSSRSGSDNSVDSNFYDEIEHIEENWESFCDDSIEEADNTFISEGPLADSSDDAFIEEDDSFEYPQRSIPNQSYRQLPSQMLVTPTSTTPCIFCRVWTSVSSWVKSWF</sequence>
<keyword evidence="4" id="KW-0274">FAD</keyword>
<gene>
    <name evidence="7" type="ORF">AB675_10776</name>
</gene>
<evidence type="ECO:0000256" key="2">
    <source>
        <dbReference type="ARBA" id="ARBA00010139"/>
    </source>
</evidence>
<dbReference type="InterPro" id="IPR020946">
    <property type="entry name" value="Flavin_mOase-like"/>
</dbReference>
<keyword evidence="8" id="KW-1185">Reference proteome</keyword>
<dbReference type="VEuPathDB" id="FungiDB:AB675_10776"/>
<feature type="region of interest" description="Disordered" evidence="6">
    <location>
        <begin position="785"/>
        <end position="824"/>
    </location>
</feature>
<comment type="similarity">
    <text evidence="2">Belongs to the FAD-binding monooxygenase family.</text>
</comment>
<feature type="compositionally biased region" description="Polar residues" evidence="6">
    <location>
        <begin position="737"/>
        <end position="746"/>
    </location>
</feature>
<feature type="compositionally biased region" description="Low complexity" evidence="6">
    <location>
        <begin position="749"/>
        <end position="760"/>
    </location>
</feature>
<evidence type="ECO:0000256" key="5">
    <source>
        <dbReference type="ARBA" id="ARBA00023002"/>
    </source>
</evidence>
<dbReference type="RefSeq" id="XP_018000621.1">
    <property type="nucleotide sequence ID" value="XM_018139568.1"/>
</dbReference>
<dbReference type="GeneID" id="28731448"/>
<comment type="caution">
    <text evidence="7">The sequence shown here is derived from an EMBL/GenBank/DDBJ whole genome shotgun (WGS) entry which is preliminary data.</text>
</comment>
<dbReference type="OrthoDB" id="74360at2759"/>
<evidence type="ECO:0000313" key="7">
    <source>
        <dbReference type="EMBL" id="KPI40658.1"/>
    </source>
</evidence>
<feature type="region of interest" description="Disordered" evidence="6">
    <location>
        <begin position="710"/>
        <end position="766"/>
    </location>
</feature>
<keyword evidence="7" id="KW-0503">Monooxygenase</keyword>
<comment type="cofactor">
    <cofactor evidence="1">
        <name>FAD</name>
        <dbReference type="ChEBI" id="CHEBI:57692"/>
    </cofactor>
</comment>
<keyword evidence="3" id="KW-0285">Flavoprotein</keyword>
<dbReference type="InterPro" id="IPR051209">
    <property type="entry name" value="FAD-bind_Monooxygenase_sf"/>
</dbReference>
<protein>
    <submittedName>
        <fullName evidence="7">Putative sterigmatocystin biosynthesis monooxygenase stcW</fullName>
    </submittedName>
</protein>
<dbReference type="PANTHER" id="PTHR42877">
    <property type="entry name" value="L-ORNITHINE N(5)-MONOOXYGENASE-RELATED"/>
    <property type="match status" value="1"/>
</dbReference>
<feature type="region of interest" description="Disordered" evidence="6">
    <location>
        <begin position="1"/>
        <end position="45"/>
    </location>
</feature>
<dbReference type="Gene3D" id="3.50.50.60">
    <property type="entry name" value="FAD/NAD(P)-binding domain"/>
    <property type="match status" value="2"/>
</dbReference>
<dbReference type="EMBL" id="LFJN01000011">
    <property type="protein sequence ID" value="KPI40658.1"/>
    <property type="molecule type" value="Genomic_DNA"/>
</dbReference>
<dbReference type="GO" id="GO:0004499">
    <property type="term" value="F:N,N-dimethylaniline monooxygenase activity"/>
    <property type="evidence" value="ECO:0007669"/>
    <property type="project" value="InterPro"/>
</dbReference>
<organism evidence="7 8">
    <name type="scientific">Cyphellophora attinorum</name>
    <dbReference type="NCBI Taxonomy" id="1664694"/>
    <lineage>
        <taxon>Eukaryota</taxon>
        <taxon>Fungi</taxon>
        <taxon>Dikarya</taxon>
        <taxon>Ascomycota</taxon>
        <taxon>Pezizomycotina</taxon>
        <taxon>Eurotiomycetes</taxon>
        <taxon>Chaetothyriomycetidae</taxon>
        <taxon>Chaetothyriales</taxon>
        <taxon>Cyphellophoraceae</taxon>
        <taxon>Cyphellophora</taxon>
    </lineage>
</organism>
<dbReference type="SUPFAM" id="SSF51905">
    <property type="entry name" value="FAD/NAD(P)-binding domain"/>
    <property type="match status" value="1"/>
</dbReference>
<dbReference type="InterPro" id="IPR036188">
    <property type="entry name" value="FAD/NAD-bd_sf"/>
</dbReference>
<evidence type="ECO:0000313" key="8">
    <source>
        <dbReference type="Proteomes" id="UP000038010"/>
    </source>
</evidence>
<dbReference type="GO" id="GO:0050661">
    <property type="term" value="F:NADP binding"/>
    <property type="evidence" value="ECO:0007669"/>
    <property type="project" value="InterPro"/>
</dbReference>
<name>A0A0N0NMR5_9EURO</name>